<protein>
    <submittedName>
        <fullName evidence="1">Uncharacterized protein</fullName>
    </submittedName>
</protein>
<accession>A0A4Y2H535</accession>
<dbReference type="EMBL" id="BGPR01001716">
    <property type="protein sequence ID" value="GBM60241.1"/>
    <property type="molecule type" value="Genomic_DNA"/>
</dbReference>
<proteinExistence type="predicted"/>
<evidence type="ECO:0000313" key="2">
    <source>
        <dbReference type="Proteomes" id="UP000499080"/>
    </source>
</evidence>
<organism evidence="1 2">
    <name type="scientific">Araneus ventricosus</name>
    <name type="common">Orbweaver spider</name>
    <name type="synonym">Epeira ventricosa</name>
    <dbReference type="NCBI Taxonomy" id="182803"/>
    <lineage>
        <taxon>Eukaryota</taxon>
        <taxon>Metazoa</taxon>
        <taxon>Ecdysozoa</taxon>
        <taxon>Arthropoda</taxon>
        <taxon>Chelicerata</taxon>
        <taxon>Arachnida</taxon>
        <taxon>Araneae</taxon>
        <taxon>Araneomorphae</taxon>
        <taxon>Entelegynae</taxon>
        <taxon>Araneoidea</taxon>
        <taxon>Araneidae</taxon>
        <taxon>Araneus</taxon>
    </lineage>
</organism>
<sequence>MSSKEVRDLIHIINLEKEKRRINEERRIESITLKKQDFPEIASEKQEIRDLKHINKLEKEKRRINEEKIEDQLGVERSLKRFHKPVLEEIKKQDTTRKQQIQAIQNLADNLSIIPQHESSKLLEIEPDYSSDATNMFDSAEGIVRYYLNKHLDTNFIKNEGFDLPTELINKTKDELDKIIKSAKERRQHYILRKANSTKHAKKDEIKDADYKMKMMNEYIEVLTVIKQSEKYIGEGLDDKLKVLDKLTDKICQSKKSIPLRIYNQVVILLDRLFKEGIMTNDQVKQYYHNFLI</sequence>
<dbReference type="Proteomes" id="UP000499080">
    <property type="component" value="Unassembled WGS sequence"/>
</dbReference>
<evidence type="ECO:0000313" key="1">
    <source>
        <dbReference type="EMBL" id="GBM60241.1"/>
    </source>
</evidence>
<comment type="caution">
    <text evidence="1">The sequence shown here is derived from an EMBL/GenBank/DDBJ whole genome shotgun (WGS) entry which is preliminary data.</text>
</comment>
<dbReference type="AlphaFoldDB" id="A0A4Y2H535"/>
<name>A0A4Y2H535_ARAVE</name>
<reference evidence="1 2" key="1">
    <citation type="journal article" date="2019" name="Sci. Rep.">
        <title>Orb-weaving spider Araneus ventricosus genome elucidates the spidroin gene catalogue.</title>
        <authorList>
            <person name="Kono N."/>
            <person name="Nakamura H."/>
            <person name="Ohtoshi R."/>
            <person name="Moran D.A.P."/>
            <person name="Shinohara A."/>
            <person name="Yoshida Y."/>
            <person name="Fujiwara M."/>
            <person name="Mori M."/>
            <person name="Tomita M."/>
            <person name="Arakawa K."/>
        </authorList>
    </citation>
    <scope>NUCLEOTIDE SEQUENCE [LARGE SCALE GENOMIC DNA]</scope>
</reference>
<gene>
    <name evidence="1" type="ORF">AVEN_273542_1</name>
</gene>
<keyword evidence="2" id="KW-1185">Reference proteome</keyword>